<dbReference type="Pfam" id="PF00072">
    <property type="entry name" value="Response_reg"/>
    <property type="match status" value="1"/>
</dbReference>
<dbReference type="AlphaFoldDB" id="A0A518EL50"/>
<dbReference type="Proteomes" id="UP000320390">
    <property type="component" value="Chromosome"/>
</dbReference>
<accession>A0A518EL50</accession>
<dbReference type="InterPro" id="IPR011006">
    <property type="entry name" value="CheY-like_superfamily"/>
</dbReference>
<dbReference type="SUPFAM" id="SSF52172">
    <property type="entry name" value="CheY-like"/>
    <property type="match status" value="1"/>
</dbReference>
<dbReference type="SMART" id="SM00448">
    <property type="entry name" value="REC"/>
    <property type="match status" value="1"/>
</dbReference>
<evidence type="ECO:0000259" key="3">
    <source>
        <dbReference type="PROSITE" id="PS50110"/>
    </source>
</evidence>
<proteinExistence type="predicted"/>
<dbReference type="CDD" id="cd00156">
    <property type="entry name" value="REC"/>
    <property type="match status" value="1"/>
</dbReference>
<name>A0A518EL50_9BACT</name>
<dbReference type="InterPro" id="IPR001789">
    <property type="entry name" value="Sig_transdc_resp-reg_receiver"/>
</dbReference>
<dbReference type="PANTHER" id="PTHR44591:SF3">
    <property type="entry name" value="RESPONSE REGULATORY DOMAIN-CONTAINING PROTEIN"/>
    <property type="match status" value="1"/>
</dbReference>
<dbReference type="Gene3D" id="3.40.50.2300">
    <property type="match status" value="1"/>
</dbReference>
<evidence type="ECO:0000313" key="4">
    <source>
        <dbReference type="EMBL" id="QDV04823.1"/>
    </source>
</evidence>
<dbReference type="EMBL" id="CP036434">
    <property type="protein sequence ID" value="QDV04823.1"/>
    <property type="molecule type" value="Genomic_DNA"/>
</dbReference>
<keyword evidence="1 2" id="KW-0597">Phosphoprotein</keyword>
<dbReference type="InterPro" id="IPR050595">
    <property type="entry name" value="Bact_response_regulator"/>
</dbReference>
<feature type="domain" description="Response regulatory" evidence="3">
    <location>
        <begin position="8"/>
        <end position="121"/>
    </location>
</feature>
<dbReference type="PANTHER" id="PTHR44591">
    <property type="entry name" value="STRESS RESPONSE REGULATOR PROTEIN 1"/>
    <property type="match status" value="1"/>
</dbReference>
<dbReference type="PROSITE" id="PS50110">
    <property type="entry name" value="RESPONSE_REGULATORY"/>
    <property type="match status" value="1"/>
</dbReference>
<reference evidence="4 5" key="1">
    <citation type="submission" date="2019-02" db="EMBL/GenBank/DDBJ databases">
        <title>Deep-cultivation of Planctomycetes and their phenomic and genomic characterization uncovers novel biology.</title>
        <authorList>
            <person name="Wiegand S."/>
            <person name="Jogler M."/>
            <person name="Boedeker C."/>
            <person name="Pinto D."/>
            <person name="Vollmers J."/>
            <person name="Rivas-Marin E."/>
            <person name="Kohn T."/>
            <person name="Peeters S.H."/>
            <person name="Heuer A."/>
            <person name="Rast P."/>
            <person name="Oberbeckmann S."/>
            <person name="Bunk B."/>
            <person name="Jeske O."/>
            <person name="Meyerdierks A."/>
            <person name="Storesund J.E."/>
            <person name="Kallscheuer N."/>
            <person name="Luecker S."/>
            <person name="Lage O.M."/>
            <person name="Pohl T."/>
            <person name="Merkel B.J."/>
            <person name="Hornburger P."/>
            <person name="Mueller R.-W."/>
            <person name="Bruemmer F."/>
            <person name="Labrenz M."/>
            <person name="Spormann A.M."/>
            <person name="Op den Camp H."/>
            <person name="Overmann J."/>
            <person name="Amann R."/>
            <person name="Jetten M.S.M."/>
            <person name="Mascher T."/>
            <person name="Medema M.H."/>
            <person name="Devos D.P."/>
            <person name="Kaster A.-K."/>
            <person name="Ovreas L."/>
            <person name="Rohde M."/>
            <person name="Galperin M.Y."/>
            <person name="Jogler C."/>
        </authorList>
    </citation>
    <scope>NUCLEOTIDE SEQUENCE [LARGE SCALE GENOMIC DNA]</scope>
    <source>
        <strain evidence="4 5">Poly30</strain>
    </source>
</reference>
<organism evidence="4 5">
    <name type="scientific">Saltatorellus ferox</name>
    <dbReference type="NCBI Taxonomy" id="2528018"/>
    <lineage>
        <taxon>Bacteria</taxon>
        <taxon>Pseudomonadati</taxon>
        <taxon>Planctomycetota</taxon>
        <taxon>Planctomycetia</taxon>
        <taxon>Planctomycetia incertae sedis</taxon>
        <taxon>Saltatorellus</taxon>
    </lineage>
</organism>
<feature type="modified residue" description="4-aspartylphosphate" evidence="2">
    <location>
        <position position="57"/>
    </location>
</feature>
<evidence type="ECO:0000256" key="2">
    <source>
        <dbReference type="PROSITE-ProRule" id="PRU00169"/>
    </source>
</evidence>
<sequence length="122" mass="13314">MAGQSRARVLLVEDDQHLRHALKERLTHDGCDVSEAADGVAARWSLLSCRYDAVIMDLTLPNTSGVDVMKEVSRNKTLPPILVLTGGEADERDRARAMGATFVLKKPSPYAEIADALDRLLG</sequence>
<evidence type="ECO:0000256" key="1">
    <source>
        <dbReference type="ARBA" id="ARBA00022553"/>
    </source>
</evidence>
<evidence type="ECO:0000313" key="5">
    <source>
        <dbReference type="Proteomes" id="UP000320390"/>
    </source>
</evidence>
<keyword evidence="5" id="KW-1185">Reference proteome</keyword>
<gene>
    <name evidence="4" type="primary">qseB_1</name>
    <name evidence="4" type="ORF">Poly30_03170</name>
</gene>
<protein>
    <submittedName>
        <fullName evidence="4">Transcriptional regulatory protein QseB</fullName>
    </submittedName>
</protein>
<dbReference type="GO" id="GO:0000160">
    <property type="term" value="P:phosphorelay signal transduction system"/>
    <property type="evidence" value="ECO:0007669"/>
    <property type="project" value="InterPro"/>
</dbReference>